<comment type="caution">
    <text evidence="1">The sequence shown here is derived from an EMBL/GenBank/DDBJ whole genome shotgun (WGS) entry which is preliminary data.</text>
</comment>
<keyword evidence="2" id="KW-1185">Reference proteome</keyword>
<proteinExistence type="predicted"/>
<dbReference type="EMBL" id="LUTY01001214">
    <property type="protein sequence ID" value="OAD22032.1"/>
    <property type="molecule type" value="Genomic_DNA"/>
</dbReference>
<organism evidence="1 2">
    <name type="scientific">Candidatus Thiomargarita nelsonii</name>
    <dbReference type="NCBI Taxonomy" id="1003181"/>
    <lineage>
        <taxon>Bacteria</taxon>
        <taxon>Pseudomonadati</taxon>
        <taxon>Pseudomonadota</taxon>
        <taxon>Gammaproteobacteria</taxon>
        <taxon>Thiotrichales</taxon>
        <taxon>Thiotrichaceae</taxon>
        <taxon>Thiomargarita</taxon>
    </lineage>
</organism>
<reference evidence="1 2" key="1">
    <citation type="submission" date="2016-05" db="EMBL/GenBank/DDBJ databases">
        <title>Single-cell genome of chain-forming Candidatus Thiomargarita nelsonii and comparison to other large sulfur-oxidizing bacteria.</title>
        <authorList>
            <person name="Winkel M."/>
            <person name="Salman V."/>
            <person name="Woyke T."/>
            <person name="Schulz-Vogt H."/>
            <person name="Richter M."/>
            <person name="Flood B."/>
            <person name="Bailey J."/>
            <person name="Amann R."/>
            <person name="Mussmann M."/>
        </authorList>
    </citation>
    <scope>NUCLEOTIDE SEQUENCE [LARGE SCALE GENOMIC DNA]</scope>
    <source>
        <strain evidence="1 2">THI036</strain>
    </source>
</reference>
<dbReference type="Proteomes" id="UP000076962">
    <property type="component" value="Unassembled WGS sequence"/>
</dbReference>
<name>A0A176S1T5_9GAMM</name>
<evidence type="ECO:0000313" key="2">
    <source>
        <dbReference type="Proteomes" id="UP000076962"/>
    </source>
</evidence>
<gene>
    <name evidence="1" type="ORF">THIOM_002183</name>
</gene>
<dbReference type="AlphaFoldDB" id="A0A176S1T5"/>
<protein>
    <submittedName>
        <fullName evidence="1">Uncharacterized protein</fullName>
    </submittedName>
</protein>
<accession>A0A176S1T5</accession>
<sequence length="84" mass="9842">MFNLWTDAIDEPRPYRLKNLGSSDSNASNITAPVGVVSLILTFNCKYERLERRFFSSGLAESFFTFRFFWVDIFTHLILRDVQL</sequence>
<evidence type="ECO:0000313" key="1">
    <source>
        <dbReference type="EMBL" id="OAD22032.1"/>
    </source>
</evidence>